<dbReference type="InterPro" id="IPR056792">
    <property type="entry name" value="PRC_RimM"/>
</dbReference>
<dbReference type="InterPro" id="IPR002676">
    <property type="entry name" value="RimM_N"/>
</dbReference>
<evidence type="ECO:0000259" key="6">
    <source>
        <dbReference type="Pfam" id="PF01782"/>
    </source>
</evidence>
<keyword evidence="1 5" id="KW-0963">Cytoplasm</keyword>
<dbReference type="GO" id="GO:0006364">
    <property type="term" value="P:rRNA processing"/>
    <property type="evidence" value="ECO:0007669"/>
    <property type="project" value="UniProtKB-UniRule"/>
</dbReference>
<keyword evidence="9" id="KW-1185">Reference proteome</keyword>
<comment type="domain">
    <text evidence="5">The PRC barrel domain binds ribosomal protein uS19.</text>
</comment>
<dbReference type="GO" id="GO:0005737">
    <property type="term" value="C:cytoplasm"/>
    <property type="evidence" value="ECO:0007669"/>
    <property type="project" value="UniProtKB-SubCell"/>
</dbReference>
<dbReference type="NCBIfam" id="TIGR02273">
    <property type="entry name" value="16S_RimM"/>
    <property type="match status" value="1"/>
</dbReference>
<dbReference type="InterPro" id="IPR011033">
    <property type="entry name" value="PRC_barrel-like_sf"/>
</dbReference>
<accession>A0A0W0TTA5</accession>
<dbReference type="SUPFAM" id="SSF50346">
    <property type="entry name" value="PRC-barrel domain"/>
    <property type="match status" value="1"/>
</dbReference>
<keyword evidence="2 5" id="KW-0690">Ribosome biogenesis</keyword>
<dbReference type="EMBL" id="LNYC01000055">
    <property type="protein sequence ID" value="KTC98868.1"/>
    <property type="molecule type" value="Genomic_DNA"/>
</dbReference>
<reference evidence="8 9" key="1">
    <citation type="submission" date="2015-11" db="EMBL/GenBank/DDBJ databases">
        <title>Genomic analysis of 38 Legionella species identifies large and diverse effector repertoires.</title>
        <authorList>
            <person name="Burstein D."/>
            <person name="Amaro F."/>
            <person name="Zusman T."/>
            <person name="Lifshitz Z."/>
            <person name="Cohen O."/>
            <person name="Gilbert J.A."/>
            <person name="Pupko T."/>
            <person name="Shuman H.A."/>
            <person name="Segal G."/>
        </authorList>
    </citation>
    <scope>NUCLEOTIDE SEQUENCE [LARGE SCALE GENOMIC DNA]</scope>
    <source>
        <strain evidence="8 9">ATCC 49504</strain>
    </source>
</reference>
<dbReference type="Pfam" id="PF01782">
    <property type="entry name" value="RimM"/>
    <property type="match status" value="1"/>
</dbReference>
<dbReference type="InterPro" id="IPR011961">
    <property type="entry name" value="RimM"/>
</dbReference>
<dbReference type="PANTHER" id="PTHR33692">
    <property type="entry name" value="RIBOSOME MATURATION FACTOR RIMM"/>
    <property type="match status" value="1"/>
</dbReference>
<dbReference type="InterPro" id="IPR009000">
    <property type="entry name" value="Transl_B-barrel_sf"/>
</dbReference>
<comment type="function">
    <text evidence="5">An accessory protein needed during the final step in the assembly of 30S ribosomal subunit, possibly for assembly of the head region. Essential for efficient processing of 16S rRNA. May be needed both before and after RbfA during the maturation of 16S rRNA. It has affinity for free ribosomal 30S subunits but not for 70S ribosomes.</text>
</comment>
<evidence type="ECO:0000256" key="1">
    <source>
        <dbReference type="ARBA" id="ARBA00022490"/>
    </source>
</evidence>
<name>A0A0W0TTA5_9GAMM</name>
<feature type="domain" description="Ribosome maturation factor RimM PRC barrel" evidence="7">
    <location>
        <begin position="78"/>
        <end position="143"/>
    </location>
</feature>
<evidence type="ECO:0000313" key="9">
    <source>
        <dbReference type="Proteomes" id="UP000054785"/>
    </source>
</evidence>
<organism evidence="8 9">
    <name type="scientific">Legionella geestiana</name>
    <dbReference type="NCBI Taxonomy" id="45065"/>
    <lineage>
        <taxon>Bacteria</taxon>
        <taxon>Pseudomonadati</taxon>
        <taxon>Pseudomonadota</taxon>
        <taxon>Gammaproteobacteria</taxon>
        <taxon>Legionellales</taxon>
        <taxon>Legionellaceae</taxon>
        <taxon>Legionella</taxon>
    </lineage>
</organism>
<comment type="caution">
    <text evidence="8">The sequence shown here is derived from an EMBL/GenBank/DDBJ whole genome shotgun (WGS) entry which is preliminary data.</text>
</comment>
<dbReference type="GO" id="GO:0042274">
    <property type="term" value="P:ribosomal small subunit biogenesis"/>
    <property type="evidence" value="ECO:0007669"/>
    <property type="project" value="UniProtKB-UniRule"/>
</dbReference>
<dbReference type="InterPro" id="IPR036976">
    <property type="entry name" value="RimM_N_sf"/>
</dbReference>
<dbReference type="GO" id="GO:0005840">
    <property type="term" value="C:ribosome"/>
    <property type="evidence" value="ECO:0007669"/>
    <property type="project" value="InterPro"/>
</dbReference>
<evidence type="ECO:0000259" key="7">
    <source>
        <dbReference type="Pfam" id="PF24986"/>
    </source>
</evidence>
<dbReference type="Proteomes" id="UP000054785">
    <property type="component" value="Unassembled WGS sequence"/>
</dbReference>
<keyword evidence="3 5" id="KW-0698">rRNA processing</keyword>
<dbReference type="PATRIC" id="fig|45065.4.peg.1564"/>
<protein>
    <recommendedName>
        <fullName evidence="5">Ribosome maturation factor RimM</fullName>
    </recommendedName>
</protein>
<evidence type="ECO:0000256" key="5">
    <source>
        <dbReference type="HAMAP-Rule" id="MF_00014"/>
    </source>
</evidence>
<proteinExistence type="inferred from homology"/>
<evidence type="ECO:0000313" key="8">
    <source>
        <dbReference type="EMBL" id="KTC98868.1"/>
    </source>
</evidence>
<dbReference type="HAMAP" id="MF_00014">
    <property type="entry name" value="Ribosome_mat_RimM"/>
    <property type="match status" value="1"/>
</dbReference>
<comment type="subcellular location">
    <subcellularLocation>
        <location evidence="5">Cytoplasm</location>
    </subcellularLocation>
</comment>
<dbReference type="GO" id="GO:0043022">
    <property type="term" value="F:ribosome binding"/>
    <property type="evidence" value="ECO:0007669"/>
    <property type="project" value="InterPro"/>
</dbReference>
<evidence type="ECO:0000256" key="2">
    <source>
        <dbReference type="ARBA" id="ARBA00022517"/>
    </source>
</evidence>
<dbReference type="STRING" id="45065.Lgee_1445"/>
<keyword evidence="4 5" id="KW-0143">Chaperone</keyword>
<dbReference type="Pfam" id="PF24986">
    <property type="entry name" value="PRC_RimM"/>
    <property type="match status" value="1"/>
</dbReference>
<dbReference type="PANTHER" id="PTHR33692:SF1">
    <property type="entry name" value="RIBOSOME MATURATION FACTOR RIMM"/>
    <property type="match status" value="1"/>
</dbReference>
<sequence>MHSFTSPEDSLLQYMPWQICRSGRWQDVSLIKVDVQGRLILAQVEGYITREDVASLTNLDIAVDRGLLPQLPEGEYYWFDLVGMEVVTSSGVMLGTVTELMPTGANDVLVIDGEKRHLVPWLMERVVQAVDMQHRRITVDWDPDF</sequence>
<gene>
    <name evidence="5 8" type="primary">rimM</name>
    <name evidence="8" type="ORF">Lgee_1445</name>
</gene>
<evidence type="ECO:0000256" key="4">
    <source>
        <dbReference type="ARBA" id="ARBA00023186"/>
    </source>
</evidence>
<evidence type="ECO:0000256" key="3">
    <source>
        <dbReference type="ARBA" id="ARBA00022552"/>
    </source>
</evidence>
<dbReference type="Gene3D" id="2.40.30.60">
    <property type="entry name" value="RimM"/>
    <property type="match status" value="1"/>
</dbReference>
<dbReference type="AlphaFoldDB" id="A0A0W0TTA5"/>
<comment type="similarity">
    <text evidence="5">Belongs to the RimM family.</text>
</comment>
<dbReference type="Gene3D" id="2.30.30.240">
    <property type="entry name" value="PRC-barrel domain"/>
    <property type="match status" value="1"/>
</dbReference>
<comment type="subunit">
    <text evidence="5">Binds ribosomal protein uS19.</text>
</comment>
<dbReference type="SUPFAM" id="SSF50447">
    <property type="entry name" value="Translation proteins"/>
    <property type="match status" value="1"/>
</dbReference>
<feature type="domain" description="RimM N-terminal" evidence="6">
    <location>
        <begin position="2"/>
        <end position="65"/>
    </location>
</feature>